<proteinExistence type="predicted"/>
<dbReference type="Proteomes" id="UP000515204">
    <property type="component" value="Unplaced"/>
</dbReference>
<sequence>MIEIRYSFCLFTEHVFHICFVGLVICERRPLSSKILNHKSVTTIARKINSSRVHDRSRLGGGADVSEEPGPAPELASGPEPKPETKPEDVSPKLDIEVSSPPSPSPPPTPPPSPPSPPSNSLSIPIEDTAETKVEAQNSENKRPLTASGPCCICILQKPGLVGDRKVDEIIEYVHQNLEEAVKALATLGENFEHDLKVEPHIQVECRKSVSTSRGRKRRGYN</sequence>
<feature type="compositionally biased region" description="Pro residues" evidence="1">
    <location>
        <begin position="101"/>
        <end position="118"/>
    </location>
</feature>
<feature type="region of interest" description="Disordered" evidence="1">
    <location>
        <begin position="51"/>
        <end position="124"/>
    </location>
</feature>
<reference evidence="3" key="1">
    <citation type="submission" date="2025-08" db="UniProtKB">
        <authorList>
            <consortium name="RefSeq"/>
        </authorList>
    </citation>
    <scope>IDENTIFICATION</scope>
</reference>
<evidence type="ECO:0000313" key="2">
    <source>
        <dbReference type="Proteomes" id="UP000515204"/>
    </source>
</evidence>
<gene>
    <name evidence="3" type="primary">LOC106742698</name>
</gene>
<feature type="compositionally biased region" description="Basic and acidic residues" evidence="1">
    <location>
        <begin position="81"/>
        <end position="96"/>
    </location>
</feature>
<dbReference type="RefSeq" id="XP_014471380.1">
    <property type="nucleotide sequence ID" value="XM_014615894.1"/>
</dbReference>
<name>A0A6P3WZ82_DINQU</name>
<dbReference type="GeneID" id="106742698"/>
<evidence type="ECO:0000256" key="1">
    <source>
        <dbReference type="SAM" id="MobiDB-lite"/>
    </source>
</evidence>
<dbReference type="AlphaFoldDB" id="A0A6P3WZ82"/>
<protein>
    <submittedName>
        <fullName evidence="3">BAG family molecular chaperone regulator 3-like</fullName>
    </submittedName>
</protein>
<keyword evidence="2" id="KW-1185">Reference proteome</keyword>
<evidence type="ECO:0000313" key="3">
    <source>
        <dbReference type="RefSeq" id="XP_014471380.1"/>
    </source>
</evidence>
<organism evidence="2 3">
    <name type="scientific">Dinoponera quadriceps</name>
    <name type="common">South American ant</name>
    <dbReference type="NCBI Taxonomy" id="609295"/>
    <lineage>
        <taxon>Eukaryota</taxon>
        <taxon>Metazoa</taxon>
        <taxon>Ecdysozoa</taxon>
        <taxon>Arthropoda</taxon>
        <taxon>Hexapoda</taxon>
        <taxon>Insecta</taxon>
        <taxon>Pterygota</taxon>
        <taxon>Neoptera</taxon>
        <taxon>Endopterygota</taxon>
        <taxon>Hymenoptera</taxon>
        <taxon>Apocrita</taxon>
        <taxon>Aculeata</taxon>
        <taxon>Formicoidea</taxon>
        <taxon>Formicidae</taxon>
        <taxon>Ponerinae</taxon>
        <taxon>Ponerini</taxon>
        <taxon>Dinoponera</taxon>
    </lineage>
</organism>
<accession>A0A6P3WZ82</accession>
<dbReference type="OrthoDB" id="7553559at2759"/>
<dbReference type="KEGG" id="dqu:106742698"/>